<feature type="compositionally biased region" description="Low complexity" evidence="5">
    <location>
        <begin position="133"/>
        <end position="173"/>
    </location>
</feature>
<feature type="signal peptide" evidence="6">
    <location>
        <begin position="1"/>
        <end position="35"/>
    </location>
</feature>
<dbReference type="RefSeq" id="WP_380965909.1">
    <property type="nucleotide sequence ID" value="NZ_JBHTCO010000013.1"/>
</dbReference>
<accession>A0ABW2PWC4</accession>
<keyword evidence="6" id="KW-0732">Signal</keyword>
<evidence type="ECO:0000259" key="7">
    <source>
        <dbReference type="PROSITE" id="PS51935"/>
    </source>
</evidence>
<evidence type="ECO:0000256" key="1">
    <source>
        <dbReference type="ARBA" id="ARBA00007074"/>
    </source>
</evidence>
<gene>
    <name evidence="8" type="ORF">ACFQRG_10670</name>
</gene>
<organism evidence="8 9">
    <name type="scientific">Scopulibacillus cellulosilyticus</name>
    <dbReference type="NCBI Taxonomy" id="2665665"/>
    <lineage>
        <taxon>Bacteria</taxon>
        <taxon>Bacillati</taxon>
        <taxon>Bacillota</taxon>
        <taxon>Bacilli</taxon>
        <taxon>Bacillales</taxon>
        <taxon>Sporolactobacillaceae</taxon>
        <taxon>Scopulibacillus</taxon>
    </lineage>
</organism>
<reference evidence="9" key="1">
    <citation type="journal article" date="2019" name="Int. J. Syst. Evol. Microbiol.">
        <title>The Global Catalogue of Microorganisms (GCM) 10K type strain sequencing project: providing services to taxonomists for standard genome sequencing and annotation.</title>
        <authorList>
            <consortium name="The Broad Institute Genomics Platform"/>
            <consortium name="The Broad Institute Genome Sequencing Center for Infectious Disease"/>
            <person name="Wu L."/>
            <person name="Ma J."/>
        </authorList>
    </citation>
    <scope>NUCLEOTIDE SEQUENCE [LARGE SCALE GENOMIC DNA]</scope>
    <source>
        <strain evidence="9">CGMCC 1.16305</strain>
    </source>
</reference>
<dbReference type="InterPro" id="IPR036366">
    <property type="entry name" value="PGBDSf"/>
</dbReference>
<sequence>MLKPKGIVRKLVTTTTVAGVMAIAPLALHPGSASAHSPSIGLKNQSTNYSSQSTVVHKSVPVSKQNTQSSGLLQSGDRGQAVSNLQSKLNSKGYLKGGVDGIYGPNTANAVRQFQSANGLSVDGIAGPDTLSKLNGNSVANNNNGSNSSNSNNNSQSNNTTVNNDNSKSNNDNVYHPMSAPANNNQSSNVSDMAYHPNNSANNQDTQKQVSGSEIASIAKQYNGAPYADGGMSPSGFDCSGFIKYVFQQAGIDLAGRSAADLYNDGTPVSSPSVGDVVFFSNTYKPGISHAGIYLGNGQMISAENSNTGVKITDLSISYWQNHLAGYRSYN</sequence>
<dbReference type="SUPFAM" id="SSF54001">
    <property type="entry name" value="Cysteine proteinases"/>
    <property type="match status" value="1"/>
</dbReference>
<feature type="region of interest" description="Disordered" evidence="5">
    <location>
        <begin position="59"/>
        <end position="83"/>
    </location>
</feature>
<evidence type="ECO:0000256" key="2">
    <source>
        <dbReference type="ARBA" id="ARBA00022670"/>
    </source>
</evidence>
<proteinExistence type="inferred from homology"/>
<dbReference type="Pfam" id="PF00877">
    <property type="entry name" value="NLPC_P60"/>
    <property type="match status" value="1"/>
</dbReference>
<feature type="chain" id="PRO_5045771890" evidence="6">
    <location>
        <begin position="36"/>
        <end position="331"/>
    </location>
</feature>
<dbReference type="InterPro" id="IPR002477">
    <property type="entry name" value="Peptidoglycan-bd-like"/>
</dbReference>
<dbReference type="Proteomes" id="UP001596505">
    <property type="component" value="Unassembled WGS sequence"/>
</dbReference>
<feature type="compositionally biased region" description="Polar residues" evidence="5">
    <location>
        <begin position="181"/>
        <end position="213"/>
    </location>
</feature>
<comment type="caution">
    <text evidence="8">The sequence shown here is derived from an EMBL/GenBank/DDBJ whole genome shotgun (WGS) entry which is preliminary data.</text>
</comment>
<dbReference type="EMBL" id="JBHTCO010000013">
    <property type="protein sequence ID" value="MFC7393419.1"/>
    <property type="molecule type" value="Genomic_DNA"/>
</dbReference>
<evidence type="ECO:0000313" key="9">
    <source>
        <dbReference type="Proteomes" id="UP001596505"/>
    </source>
</evidence>
<feature type="region of interest" description="Disordered" evidence="5">
    <location>
        <begin position="133"/>
        <end position="213"/>
    </location>
</feature>
<dbReference type="Gene3D" id="1.10.101.10">
    <property type="entry name" value="PGBD-like superfamily/PGBD"/>
    <property type="match status" value="1"/>
</dbReference>
<dbReference type="PANTHER" id="PTHR47053">
    <property type="entry name" value="MUREIN DD-ENDOPEPTIDASE MEPH-RELATED"/>
    <property type="match status" value="1"/>
</dbReference>
<keyword evidence="4" id="KW-0788">Thiol protease</keyword>
<evidence type="ECO:0000256" key="3">
    <source>
        <dbReference type="ARBA" id="ARBA00022801"/>
    </source>
</evidence>
<name>A0ABW2PWC4_9BACL</name>
<keyword evidence="2" id="KW-0645">Protease</keyword>
<feature type="compositionally biased region" description="Polar residues" evidence="5">
    <location>
        <begin position="59"/>
        <end position="73"/>
    </location>
</feature>
<dbReference type="InterPro" id="IPR000064">
    <property type="entry name" value="NLP_P60_dom"/>
</dbReference>
<protein>
    <submittedName>
        <fullName evidence="8">NlpC/P60 family protein</fullName>
    </submittedName>
</protein>
<dbReference type="Pfam" id="PF01471">
    <property type="entry name" value="PG_binding_1"/>
    <property type="match status" value="1"/>
</dbReference>
<dbReference type="PROSITE" id="PS51935">
    <property type="entry name" value="NLPC_P60"/>
    <property type="match status" value="1"/>
</dbReference>
<keyword evidence="3" id="KW-0378">Hydrolase</keyword>
<feature type="domain" description="NlpC/P60" evidence="7">
    <location>
        <begin position="209"/>
        <end position="331"/>
    </location>
</feature>
<evidence type="ECO:0000256" key="4">
    <source>
        <dbReference type="ARBA" id="ARBA00022807"/>
    </source>
</evidence>
<keyword evidence="9" id="KW-1185">Reference proteome</keyword>
<dbReference type="InterPro" id="IPR036365">
    <property type="entry name" value="PGBD-like_sf"/>
</dbReference>
<dbReference type="InterPro" id="IPR051202">
    <property type="entry name" value="Peptidase_C40"/>
</dbReference>
<evidence type="ECO:0000313" key="8">
    <source>
        <dbReference type="EMBL" id="MFC7393419.1"/>
    </source>
</evidence>
<dbReference type="SUPFAM" id="SSF47090">
    <property type="entry name" value="PGBD-like"/>
    <property type="match status" value="1"/>
</dbReference>
<dbReference type="Gene3D" id="3.90.1720.10">
    <property type="entry name" value="endopeptidase domain like (from Nostoc punctiforme)"/>
    <property type="match status" value="1"/>
</dbReference>
<dbReference type="PANTHER" id="PTHR47053:SF1">
    <property type="entry name" value="MUREIN DD-ENDOPEPTIDASE MEPH-RELATED"/>
    <property type="match status" value="1"/>
</dbReference>
<evidence type="ECO:0000256" key="6">
    <source>
        <dbReference type="SAM" id="SignalP"/>
    </source>
</evidence>
<dbReference type="InterPro" id="IPR038765">
    <property type="entry name" value="Papain-like_cys_pep_sf"/>
</dbReference>
<evidence type="ECO:0000256" key="5">
    <source>
        <dbReference type="SAM" id="MobiDB-lite"/>
    </source>
</evidence>
<comment type="similarity">
    <text evidence="1">Belongs to the peptidase C40 family.</text>
</comment>